<keyword evidence="3" id="KW-1185">Reference proteome</keyword>
<evidence type="ECO:0000313" key="2">
    <source>
        <dbReference type="EMBL" id="GAA5097573.1"/>
    </source>
</evidence>
<keyword evidence="1" id="KW-0732">Signal</keyword>
<organism evidence="2 3">
    <name type="scientific">Microbacterium yannicii</name>
    <dbReference type="NCBI Taxonomy" id="671622"/>
    <lineage>
        <taxon>Bacteria</taxon>
        <taxon>Bacillati</taxon>
        <taxon>Actinomycetota</taxon>
        <taxon>Actinomycetes</taxon>
        <taxon>Micrococcales</taxon>
        <taxon>Microbacteriaceae</taxon>
        <taxon>Microbacterium</taxon>
    </lineage>
</organism>
<proteinExistence type="predicted"/>
<name>A0ABP9MME1_9MICO</name>
<evidence type="ECO:0000313" key="3">
    <source>
        <dbReference type="Proteomes" id="UP001501407"/>
    </source>
</evidence>
<feature type="chain" id="PRO_5046807338" evidence="1">
    <location>
        <begin position="23"/>
        <end position="178"/>
    </location>
</feature>
<dbReference type="EMBL" id="BAABKZ010000005">
    <property type="protein sequence ID" value="GAA5097573.1"/>
    <property type="molecule type" value="Genomic_DNA"/>
</dbReference>
<reference evidence="3" key="1">
    <citation type="journal article" date="2019" name="Int. J. Syst. Evol. Microbiol.">
        <title>The Global Catalogue of Microorganisms (GCM) 10K type strain sequencing project: providing services to taxonomists for standard genome sequencing and annotation.</title>
        <authorList>
            <consortium name="The Broad Institute Genomics Platform"/>
            <consortium name="The Broad Institute Genome Sequencing Center for Infectious Disease"/>
            <person name="Wu L."/>
            <person name="Ma J."/>
        </authorList>
    </citation>
    <scope>NUCLEOTIDE SEQUENCE [LARGE SCALE GENOMIC DNA]</scope>
    <source>
        <strain evidence="3">JCM 18959</strain>
    </source>
</reference>
<dbReference type="Proteomes" id="UP001501407">
    <property type="component" value="Unassembled WGS sequence"/>
</dbReference>
<dbReference type="RefSeq" id="WP_194415735.1">
    <property type="nucleotide sequence ID" value="NZ_BAABKZ010000005.1"/>
</dbReference>
<evidence type="ECO:0000256" key="1">
    <source>
        <dbReference type="SAM" id="SignalP"/>
    </source>
</evidence>
<comment type="caution">
    <text evidence="2">The sequence shown here is derived from an EMBL/GenBank/DDBJ whole genome shotgun (WGS) entry which is preliminary data.</text>
</comment>
<accession>A0ABP9MME1</accession>
<gene>
    <name evidence="2" type="ORF">GCM10025760_31780</name>
</gene>
<dbReference type="PROSITE" id="PS51257">
    <property type="entry name" value="PROKAR_LIPOPROTEIN"/>
    <property type="match status" value="1"/>
</dbReference>
<feature type="signal peptide" evidence="1">
    <location>
        <begin position="1"/>
        <end position="22"/>
    </location>
</feature>
<protein>
    <submittedName>
        <fullName evidence="2">Uncharacterized protein</fullName>
    </submittedName>
</protein>
<sequence length="178" mass="18690">MRTRITAAAVSALLVLALTGCTTPEPPEPTPTPLFSSEEEAFAAAEATYRAYVDALNQVDLSNPETFEPVYDLTTGEANADFRESFSNMHAEGMVVTGSSTISALEPLAIDSDFEAAELAVCLDVSQVQVVDSTGASAVDPDRVPVQSLKILLSPTSESSFGWAIEEISGRNGEPGCG</sequence>